<reference evidence="2" key="2">
    <citation type="submission" date="2015-01" db="EMBL/GenBank/DDBJ databases">
        <title>Evolutionary Origins and Diversification of the Mycorrhizal Mutualists.</title>
        <authorList>
            <consortium name="DOE Joint Genome Institute"/>
            <consortium name="Mycorrhizal Genomics Consortium"/>
            <person name="Kohler A."/>
            <person name="Kuo A."/>
            <person name="Nagy L.G."/>
            <person name="Floudas D."/>
            <person name="Copeland A."/>
            <person name="Barry K.W."/>
            <person name="Cichocki N."/>
            <person name="Veneault-Fourrey C."/>
            <person name="LaButti K."/>
            <person name="Lindquist E.A."/>
            <person name="Lipzen A."/>
            <person name="Lundell T."/>
            <person name="Morin E."/>
            <person name="Murat C."/>
            <person name="Riley R."/>
            <person name="Ohm R."/>
            <person name="Sun H."/>
            <person name="Tunlid A."/>
            <person name="Henrissat B."/>
            <person name="Grigoriev I.V."/>
            <person name="Hibbett D.S."/>
            <person name="Martin F."/>
        </authorList>
    </citation>
    <scope>NUCLEOTIDE SEQUENCE [LARGE SCALE GENOMIC DNA]</scope>
    <source>
        <strain evidence="2">LaAM-08-1</strain>
    </source>
</reference>
<proteinExistence type="predicted"/>
<name>A0A0C9WYQ1_9AGAR</name>
<protein>
    <submittedName>
        <fullName evidence="1">Uncharacterized protein</fullName>
    </submittedName>
</protein>
<gene>
    <name evidence="1" type="ORF">K443DRAFT_394949</name>
</gene>
<sequence>MFERTESDHFCLESFGAEKVDKVNGRVELMNALSWQQGSHGKDSAQNGASHRGDYGKLTSLRVVQNYVSAPAIEVGEKASEKSDVVNYRRLKTERYVCHPASRRVGCGRRCIHRVLHRCPQVVQYR</sequence>
<accession>A0A0C9WYQ1</accession>
<organism evidence="1 2">
    <name type="scientific">Laccaria amethystina LaAM-08-1</name>
    <dbReference type="NCBI Taxonomy" id="1095629"/>
    <lineage>
        <taxon>Eukaryota</taxon>
        <taxon>Fungi</taxon>
        <taxon>Dikarya</taxon>
        <taxon>Basidiomycota</taxon>
        <taxon>Agaricomycotina</taxon>
        <taxon>Agaricomycetes</taxon>
        <taxon>Agaricomycetidae</taxon>
        <taxon>Agaricales</taxon>
        <taxon>Agaricineae</taxon>
        <taxon>Hydnangiaceae</taxon>
        <taxon>Laccaria</taxon>
    </lineage>
</organism>
<dbReference type="AlphaFoldDB" id="A0A0C9WYQ1"/>
<evidence type="ECO:0000313" key="2">
    <source>
        <dbReference type="Proteomes" id="UP000054477"/>
    </source>
</evidence>
<dbReference type="Proteomes" id="UP000054477">
    <property type="component" value="Unassembled WGS sequence"/>
</dbReference>
<keyword evidence="2" id="KW-1185">Reference proteome</keyword>
<dbReference type="HOGENOM" id="CLU_1981919_0_0_1"/>
<reference evidence="1 2" key="1">
    <citation type="submission" date="2014-04" db="EMBL/GenBank/DDBJ databases">
        <authorList>
            <consortium name="DOE Joint Genome Institute"/>
            <person name="Kuo A."/>
            <person name="Kohler A."/>
            <person name="Nagy L.G."/>
            <person name="Floudas D."/>
            <person name="Copeland A."/>
            <person name="Barry K.W."/>
            <person name="Cichocki N."/>
            <person name="Veneault-Fourrey C."/>
            <person name="LaButti K."/>
            <person name="Lindquist E.A."/>
            <person name="Lipzen A."/>
            <person name="Lundell T."/>
            <person name="Morin E."/>
            <person name="Murat C."/>
            <person name="Sun H."/>
            <person name="Tunlid A."/>
            <person name="Henrissat B."/>
            <person name="Grigoriev I.V."/>
            <person name="Hibbett D.S."/>
            <person name="Martin F."/>
            <person name="Nordberg H.P."/>
            <person name="Cantor M.N."/>
            <person name="Hua S.X."/>
        </authorList>
    </citation>
    <scope>NUCLEOTIDE SEQUENCE [LARGE SCALE GENOMIC DNA]</scope>
    <source>
        <strain evidence="1 2">LaAM-08-1</strain>
    </source>
</reference>
<dbReference type="EMBL" id="KN838565">
    <property type="protein sequence ID" value="KIK04930.1"/>
    <property type="molecule type" value="Genomic_DNA"/>
</dbReference>
<evidence type="ECO:0000313" key="1">
    <source>
        <dbReference type="EMBL" id="KIK04930.1"/>
    </source>
</evidence>